<dbReference type="Pfam" id="PF04290">
    <property type="entry name" value="DctQ"/>
    <property type="match status" value="1"/>
</dbReference>
<evidence type="ECO:0000256" key="1">
    <source>
        <dbReference type="ARBA" id="ARBA00004429"/>
    </source>
</evidence>
<evidence type="ECO:0000256" key="7">
    <source>
        <dbReference type="ARBA" id="ARBA00023136"/>
    </source>
</evidence>
<feature type="domain" description="Tripartite ATP-independent periplasmic transporters DctQ component" evidence="10">
    <location>
        <begin position="26"/>
        <end position="160"/>
    </location>
</feature>
<comment type="similarity">
    <text evidence="8 9">Belongs to the TRAP transporter small permease family.</text>
</comment>
<keyword evidence="2 9" id="KW-0813">Transport</keyword>
<proteinExistence type="inferred from homology"/>
<evidence type="ECO:0000313" key="11">
    <source>
        <dbReference type="EMBL" id="MEL0618328.1"/>
    </source>
</evidence>
<dbReference type="InterPro" id="IPR007387">
    <property type="entry name" value="TRAP_DctQ"/>
</dbReference>
<feature type="transmembrane region" description="Helical" evidence="9">
    <location>
        <begin position="88"/>
        <end position="115"/>
    </location>
</feature>
<gene>
    <name evidence="11" type="ORF">V6243_15990</name>
</gene>
<keyword evidence="7 9" id="KW-0472">Membrane</keyword>
<dbReference type="InterPro" id="IPR055348">
    <property type="entry name" value="DctQ"/>
</dbReference>
<evidence type="ECO:0000259" key="10">
    <source>
        <dbReference type="Pfam" id="PF04290"/>
    </source>
</evidence>
<keyword evidence="12" id="KW-1185">Reference proteome</keyword>
<comment type="subunit">
    <text evidence="9">The complex comprises the extracytoplasmic solute receptor protein and the two transmembrane proteins.</text>
</comment>
<evidence type="ECO:0000313" key="12">
    <source>
        <dbReference type="Proteomes" id="UP001378242"/>
    </source>
</evidence>
<dbReference type="PANTHER" id="PTHR35011:SF4">
    <property type="entry name" value="SLL1102 PROTEIN"/>
    <property type="match status" value="1"/>
</dbReference>
<evidence type="ECO:0000256" key="8">
    <source>
        <dbReference type="ARBA" id="ARBA00038436"/>
    </source>
</evidence>
<protein>
    <recommendedName>
        <fullName evidence="9">TRAP transporter small permease protein</fullName>
    </recommendedName>
</protein>
<sequence>MLHVIHCLEGIIERLGIIARYSLLALVVLVASNVLLRYFFSISPVPLQEFEWHLISPIALLGISYALKHRADVRVDVFYDRFSPKGRALVDLLGALMTIAIAIGTAIAWLGLSYTEQSYQLMEGSPDPGGLPYRYLLKAFIPIGFAALALQGVADCLRALLTLTNRMPDASSTTSSNTKVPS</sequence>
<evidence type="ECO:0000256" key="3">
    <source>
        <dbReference type="ARBA" id="ARBA00022475"/>
    </source>
</evidence>
<dbReference type="PANTHER" id="PTHR35011">
    <property type="entry name" value="2,3-DIKETO-L-GULONATE TRAP TRANSPORTER SMALL PERMEASE PROTEIN YIAM"/>
    <property type="match status" value="1"/>
</dbReference>
<evidence type="ECO:0000256" key="5">
    <source>
        <dbReference type="ARBA" id="ARBA00022692"/>
    </source>
</evidence>
<accession>A0ABU9GJQ0</accession>
<evidence type="ECO:0000256" key="6">
    <source>
        <dbReference type="ARBA" id="ARBA00022989"/>
    </source>
</evidence>
<evidence type="ECO:0000256" key="2">
    <source>
        <dbReference type="ARBA" id="ARBA00022448"/>
    </source>
</evidence>
<comment type="caution">
    <text evidence="11">The sequence shown here is derived from an EMBL/GenBank/DDBJ whole genome shotgun (WGS) entry which is preliminary data.</text>
</comment>
<dbReference type="EMBL" id="JBAKAP010000022">
    <property type="protein sequence ID" value="MEL0618328.1"/>
    <property type="molecule type" value="Genomic_DNA"/>
</dbReference>
<keyword evidence="3" id="KW-1003">Cell membrane</keyword>
<evidence type="ECO:0000256" key="4">
    <source>
        <dbReference type="ARBA" id="ARBA00022519"/>
    </source>
</evidence>
<feature type="transmembrane region" description="Helical" evidence="9">
    <location>
        <begin position="21"/>
        <end position="40"/>
    </location>
</feature>
<keyword evidence="5 9" id="KW-0812">Transmembrane</keyword>
<reference evidence="11 12" key="1">
    <citation type="submission" date="2024-02" db="EMBL/GenBank/DDBJ databases">
        <title>Bacteria isolated from the canopy kelp, Nereocystis luetkeana.</title>
        <authorList>
            <person name="Pfister C.A."/>
            <person name="Younker I.T."/>
            <person name="Light S.H."/>
        </authorList>
    </citation>
    <scope>NUCLEOTIDE SEQUENCE [LARGE SCALE GENOMIC DNA]</scope>
    <source>
        <strain evidence="11 12">TI.5.07</strain>
    </source>
</reference>
<feature type="transmembrane region" description="Helical" evidence="9">
    <location>
        <begin position="135"/>
        <end position="157"/>
    </location>
</feature>
<organism evidence="11 12">
    <name type="scientific">Cobetia marina</name>
    <name type="common">Deleya marina</name>
    <dbReference type="NCBI Taxonomy" id="28258"/>
    <lineage>
        <taxon>Bacteria</taxon>
        <taxon>Pseudomonadati</taxon>
        <taxon>Pseudomonadota</taxon>
        <taxon>Gammaproteobacteria</taxon>
        <taxon>Oceanospirillales</taxon>
        <taxon>Halomonadaceae</taxon>
        <taxon>Cobetia</taxon>
    </lineage>
</organism>
<feature type="transmembrane region" description="Helical" evidence="9">
    <location>
        <begin position="52"/>
        <end position="67"/>
    </location>
</feature>
<name>A0ABU9GJQ0_COBMA</name>
<keyword evidence="4 9" id="KW-0997">Cell inner membrane</keyword>
<evidence type="ECO:0000256" key="9">
    <source>
        <dbReference type="RuleBase" id="RU369079"/>
    </source>
</evidence>
<keyword evidence="6 9" id="KW-1133">Transmembrane helix</keyword>
<comment type="function">
    <text evidence="9">Part of the tripartite ATP-independent periplasmic (TRAP) transport system.</text>
</comment>
<comment type="subcellular location">
    <subcellularLocation>
        <location evidence="1 9">Cell inner membrane</location>
        <topology evidence="1 9">Multi-pass membrane protein</topology>
    </subcellularLocation>
</comment>
<dbReference type="RefSeq" id="WP_341542822.1">
    <property type="nucleotide sequence ID" value="NZ_JBAKAP010000022.1"/>
</dbReference>
<dbReference type="Proteomes" id="UP001378242">
    <property type="component" value="Unassembled WGS sequence"/>
</dbReference>